<evidence type="ECO:0000313" key="3">
    <source>
        <dbReference type="RefSeq" id="XP_017771543.1"/>
    </source>
</evidence>
<dbReference type="Proteomes" id="UP000695000">
    <property type="component" value="Unplaced"/>
</dbReference>
<dbReference type="Pfam" id="PF00763">
    <property type="entry name" value="THF_DHG_CYH"/>
    <property type="match status" value="1"/>
</dbReference>
<dbReference type="InterPro" id="IPR046346">
    <property type="entry name" value="Aminoacid_DH-like_N_sf"/>
</dbReference>
<gene>
    <name evidence="3" type="primary">LOC108558953</name>
</gene>
<dbReference type="InterPro" id="IPR020630">
    <property type="entry name" value="THF_DH/CycHdrlase_cat_dom"/>
</dbReference>
<organism evidence="2 3">
    <name type="scientific">Nicrophorus vespilloides</name>
    <name type="common">Boreal carrion beetle</name>
    <dbReference type="NCBI Taxonomy" id="110193"/>
    <lineage>
        <taxon>Eukaryota</taxon>
        <taxon>Metazoa</taxon>
        <taxon>Ecdysozoa</taxon>
        <taxon>Arthropoda</taxon>
        <taxon>Hexapoda</taxon>
        <taxon>Insecta</taxon>
        <taxon>Pterygota</taxon>
        <taxon>Neoptera</taxon>
        <taxon>Endopterygota</taxon>
        <taxon>Coleoptera</taxon>
        <taxon>Polyphaga</taxon>
        <taxon>Staphyliniformia</taxon>
        <taxon>Silphidae</taxon>
        <taxon>Nicrophorinae</taxon>
        <taxon>Nicrophorus</taxon>
    </lineage>
</organism>
<protein>
    <submittedName>
        <fullName evidence="3">Bifunctional protein FolD-like isoform X1</fullName>
    </submittedName>
</protein>
<dbReference type="SUPFAM" id="SSF53223">
    <property type="entry name" value="Aminoacid dehydrogenase-like, N-terminal domain"/>
    <property type="match status" value="1"/>
</dbReference>
<evidence type="ECO:0000313" key="2">
    <source>
        <dbReference type="Proteomes" id="UP000695000"/>
    </source>
</evidence>
<keyword evidence="2" id="KW-1185">Reference proteome</keyword>
<dbReference type="GeneID" id="108558953"/>
<evidence type="ECO:0000259" key="1">
    <source>
        <dbReference type="Pfam" id="PF00763"/>
    </source>
</evidence>
<dbReference type="RefSeq" id="XP_017771543.1">
    <property type="nucleotide sequence ID" value="XM_017916054.1"/>
</dbReference>
<feature type="domain" description="Tetrahydrofolate dehydrogenase/cyclohydrolase catalytic" evidence="1">
    <location>
        <begin position="20"/>
        <end position="103"/>
    </location>
</feature>
<sequence length="164" mass="19057">MEKKSNDQLMVTRYFMNYLANMKVIYVGEDPGCCKFDDNIHKICLRIGTNSQVLNFPASVSQEFIIDKITAFNNDDQVDFILVLRDLPKHIDYRTVSDRIRHNRRVLSSDYSNNSTFGKLFRPPIKLMVNEFSYNIDCQILRDQFSGSVTKVACKKRNICLSIL</sequence>
<reference evidence="3" key="1">
    <citation type="submission" date="2025-08" db="UniProtKB">
        <authorList>
            <consortium name="RefSeq"/>
        </authorList>
    </citation>
    <scope>IDENTIFICATION</scope>
    <source>
        <tissue evidence="3">Whole Larva</tissue>
    </source>
</reference>
<name>A0ABM1MAE3_NICVS</name>
<proteinExistence type="predicted"/>
<dbReference type="Gene3D" id="3.40.50.10860">
    <property type="entry name" value="Leucine Dehydrogenase, chain A, domain 1"/>
    <property type="match status" value="1"/>
</dbReference>
<accession>A0ABM1MAE3</accession>